<dbReference type="PANTHER" id="PTHR43784:SF2">
    <property type="entry name" value="GDSL-LIKE LIPASE_ACYLHYDROLASE, PUTATIVE (AFU_ORTHOLOGUE AFUA_2G00820)-RELATED"/>
    <property type="match status" value="1"/>
</dbReference>
<sequence>MDFSNRYVALGDSFTEGVGDHAPELPNGVRGWADRLAAHLASQDGDWGYANLAIRGRKMAQILDEQLEPALAMQPTLVTIYSGVNDLMRPAVDIDALLVSYDEAIGRLVGSGAQVLMFTGFDAKVSKIFARLRGRTAIYNELVREISDKHGTGLVDFWRFREFDDWRMWAEDRIHMSAPGHQRMAQRVLDALGRPSSLPEPELPDLEAKSVAERLREQAEWTRDHVGPWIGRRVRGASSGDDLAPRWPQLRRP</sequence>
<reference evidence="3 4" key="1">
    <citation type="submission" date="2023-07" db="EMBL/GenBank/DDBJ databases">
        <title>Sequencing the genomes of 1000 actinobacteria strains.</title>
        <authorList>
            <person name="Klenk H.-P."/>
        </authorList>
    </citation>
    <scope>NUCLEOTIDE SEQUENCE [LARGE SCALE GENOMIC DNA]</scope>
    <source>
        <strain evidence="3 4">DSM 14555</strain>
    </source>
</reference>
<feature type="region of interest" description="Disordered" evidence="1">
    <location>
        <begin position="231"/>
        <end position="253"/>
    </location>
</feature>
<gene>
    <name evidence="3" type="ORF">JOE69_002226</name>
</gene>
<protein>
    <submittedName>
        <fullName evidence="3">Lysophospholipase L1-like esterase</fullName>
    </submittedName>
</protein>
<evidence type="ECO:0000256" key="1">
    <source>
        <dbReference type="SAM" id="MobiDB-lite"/>
    </source>
</evidence>
<dbReference type="Proteomes" id="UP001185069">
    <property type="component" value="Unassembled WGS sequence"/>
</dbReference>
<dbReference type="InterPro" id="IPR053140">
    <property type="entry name" value="GDSL_Rv0518-like"/>
</dbReference>
<evidence type="ECO:0000313" key="4">
    <source>
        <dbReference type="Proteomes" id="UP001185069"/>
    </source>
</evidence>
<dbReference type="CDD" id="cd01832">
    <property type="entry name" value="SGNH_hydrolase_like_1"/>
    <property type="match status" value="1"/>
</dbReference>
<dbReference type="EMBL" id="JAVDQF010000001">
    <property type="protein sequence ID" value="MDR6269988.1"/>
    <property type="molecule type" value="Genomic_DNA"/>
</dbReference>
<dbReference type="Gene3D" id="3.40.50.1110">
    <property type="entry name" value="SGNH hydrolase"/>
    <property type="match status" value="1"/>
</dbReference>
<feature type="domain" description="SGNH hydrolase-type esterase" evidence="2">
    <location>
        <begin position="9"/>
        <end position="183"/>
    </location>
</feature>
<dbReference type="Pfam" id="PF13472">
    <property type="entry name" value="Lipase_GDSL_2"/>
    <property type="match status" value="1"/>
</dbReference>
<evidence type="ECO:0000259" key="2">
    <source>
        <dbReference type="Pfam" id="PF13472"/>
    </source>
</evidence>
<dbReference type="InterPro" id="IPR013830">
    <property type="entry name" value="SGNH_hydro"/>
</dbReference>
<comment type="caution">
    <text evidence="3">The sequence shown here is derived from an EMBL/GenBank/DDBJ whole genome shotgun (WGS) entry which is preliminary data.</text>
</comment>
<dbReference type="RefSeq" id="WP_309798738.1">
    <property type="nucleotide sequence ID" value="NZ_BAAAHY010000005.1"/>
</dbReference>
<accession>A0ABU1JC33</accession>
<dbReference type="PANTHER" id="PTHR43784">
    <property type="entry name" value="GDSL-LIKE LIPASE/ACYLHYDROLASE, PUTATIVE (AFU_ORTHOLOGUE AFUA_2G00820)-RELATED"/>
    <property type="match status" value="1"/>
</dbReference>
<evidence type="ECO:0000313" key="3">
    <source>
        <dbReference type="EMBL" id="MDR6269988.1"/>
    </source>
</evidence>
<name>A0ABU1JC33_9MICC</name>
<organism evidence="3 4">
    <name type="scientific">Arthrobacter russicus</name>
    <dbReference type="NCBI Taxonomy" id="172040"/>
    <lineage>
        <taxon>Bacteria</taxon>
        <taxon>Bacillati</taxon>
        <taxon>Actinomycetota</taxon>
        <taxon>Actinomycetes</taxon>
        <taxon>Micrococcales</taxon>
        <taxon>Micrococcaceae</taxon>
        <taxon>Arthrobacter</taxon>
    </lineage>
</organism>
<dbReference type="SUPFAM" id="SSF52266">
    <property type="entry name" value="SGNH hydrolase"/>
    <property type="match status" value="1"/>
</dbReference>
<keyword evidence="4" id="KW-1185">Reference proteome</keyword>
<proteinExistence type="predicted"/>
<dbReference type="InterPro" id="IPR036514">
    <property type="entry name" value="SGNH_hydro_sf"/>
</dbReference>